<reference evidence="2" key="1">
    <citation type="submission" date="2016-10" db="EMBL/GenBank/DDBJ databases">
        <authorList>
            <person name="Varghese N."/>
            <person name="Submissions S."/>
        </authorList>
    </citation>
    <scope>NUCLEOTIDE SEQUENCE [LARGE SCALE GENOMIC DNA]</scope>
    <source>
        <strain evidence="2">DSM 27981</strain>
    </source>
</reference>
<evidence type="ECO:0000313" key="1">
    <source>
        <dbReference type="EMBL" id="SFE88255.1"/>
    </source>
</evidence>
<gene>
    <name evidence="1" type="ORF">SAMN04489711_106249</name>
</gene>
<protein>
    <submittedName>
        <fullName evidence="1">Uncharacterized conserved protein YfdQ, DUF2303 family</fullName>
    </submittedName>
</protein>
<dbReference type="OrthoDB" id="3598762at2"/>
<dbReference type="STRING" id="1177982.SAMN04489711_106249"/>
<dbReference type="EMBL" id="FONX01000006">
    <property type="protein sequence ID" value="SFE88255.1"/>
    <property type="molecule type" value="Genomic_DNA"/>
</dbReference>
<dbReference type="Pfam" id="PF10065">
    <property type="entry name" value="DUF2303"/>
    <property type="match status" value="1"/>
</dbReference>
<keyword evidence="2" id="KW-1185">Reference proteome</keyword>
<dbReference type="InterPro" id="IPR019276">
    <property type="entry name" value="DUF2303"/>
</dbReference>
<proteinExistence type="predicted"/>
<dbReference type="RefSeq" id="WP_092939610.1">
    <property type="nucleotide sequence ID" value="NZ_FONX01000006.1"/>
</dbReference>
<evidence type="ECO:0000313" key="2">
    <source>
        <dbReference type="Proteomes" id="UP000199119"/>
    </source>
</evidence>
<organism evidence="1 2">
    <name type="scientific">Paracidovorax wautersii</name>
    <dbReference type="NCBI Taxonomy" id="1177982"/>
    <lineage>
        <taxon>Bacteria</taxon>
        <taxon>Pseudomonadati</taxon>
        <taxon>Pseudomonadota</taxon>
        <taxon>Betaproteobacteria</taxon>
        <taxon>Burkholderiales</taxon>
        <taxon>Comamonadaceae</taxon>
        <taxon>Paracidovorax</taxon>
    </lineage>
</organism>
<name>A0A1I2E5Y1_9BURK</name>
<sequence>MSKSATTNVLATPGHAEEKPAALRVAEALAASVASALETRHEGTATLITLPDGYRVEDITALVEKTQPARNRPQGIVGLGDVPSLLAYCADQVAQERGYIYADPDSRTITAVFNDQRSTLFHGWRDHRAVFAATFTPEFKKWLEQSGRPMSQQEFSEFIEDNYADLNGEDGQTLLNVATTIQATTGINFSSARRLQDGQTQLTYNEVIDAKAGSDGALKIPQTFTLGVRIFKNGDGYKLTARLKYRLAGGGVKFWYELDRPERAVEDAFNGYVQTVREKSGYTVLTGRP</sequence>
<dbReference type="Proteomes" id="UP000199119">
    <property type="component" value="Unassembled WGS sequence"/>
</dbReference>
<dbReference type="AlphaFoldDB" id="A0A1I2E5Y1"/>
<accession>A0A1I2E5Y1</accession>